<dbReference type="InterPro" id="IPR033182">
    <property type="entry name" value="MIC26/MIC27_animal"/>
</dbReference>
<organism evidence="8 9">
    <name type="scientific">Aromia moschata</name>
    <dbReference type="NCBI Taxonomy" id="1265417"/>
    <lineage>
        <taxon>Eukaryota</taxon>
        <taxon>Metazoa</taxon>
        <taxon>Ecdysozoa</taxon>
        <taxon>Arthropoda</taxon>
        <taxon>Hexapoda</taxon>
        <taxon>Insecta</taxon>
        <taxon>Pterygota</taxon>
        <taxon>Neoptera</taxon>
        <taxon>Endopterygota</taxon>
        <taxon>Coleoptera</taxon>
        <taxon>Polyphaga</taxon>
        <taxon>Cucujiformia</taxon>
        <taxon>Chrysomeloidea</taxon>
        <taxon>Cerambycidae</taxon>
        <taxon>Cerambycinae</taxon>
        <taxon>Callichromatini</taxon>
        <taxon>Aromia</taxon>
    </lineage>
</organism>
<keyword evidence="7" id="KW-0999">Mitochondrion inner membrane</keyword>
<comment type="subcellular location">
    <subcellularLocation>
        <location evidence="7">Mitochondrion inner membrane</location>
    </subcellularLocation>
    <subcellularLocation>
        <location evidence="1">Mitochondrion membrane</location>
    </subcellularLocation>
</comment>
<evidence type="ECO:0000256" key="7">
    <source>
        <dbReference type="RuleBase" id="RU363021"/>
    </source>
</evidence>
<dbReference type="PANTHER" id="PTHR14564">
    <property type="entry name" value="MICOS COMPLEX SUBUNIT MIC26 / MIC27 FAMILY MEMBER"/>
    <property type="match status" value="1"/>
</dbReference>
<dbReference type="GO" id="GO:0061617">
    <property type="term" value="C:MICOS complex"/>
    <property type="evidence" value="ECO:0007669"/>
    <property type="project" value="UniProtKB-UniRule"/>
</dbReference>
<evidence type="ECO:0000313" key="9">
    <source>
        <dbReference type="Proteomes" id="UP001162162"/>
    </source>
</evidence>
<keyword evidence="5 7" id="KW-0496">Mitochondrion</keyword>
<comment type="subunit">
    <text evidence="7">Component of the mitochondrial contact site and cristae organizing system (MICOS) complex.</text>
</comment>
<evidence type="ECO:0000256" key="6">
    <source>
        <dbReference type="ARBA" id="ARBA00023136"/>
    </source>
</evidence>
<dbReference type="GO" id="GO:0042407">
    <property type="term" value="P:cristae formation"/>
    <property type="evidence" value="ECO:0007669"/>
    <property type="project" value="InterPro"/>
</dbReference>
<dbReference type="InterPro" id="IPR019166">
    <property type="entry name" value="MIC26/MIC27"/>
</dbReference>
<dbReference type="Pfam" id="PF09769">
    <property type="entry name" value="ApoO"/>
    <property type="match status" value="1"/>
</dbReference>
<dbReference type="AlphaFoldDB" id="A0AAV8ZAV3"/>
<evidence type="ECO:0000256" key="4">
    <source>
        <dbReference type="ARBA" id="ARBA00022989"/>
    </source>
</evidence>
<comment type="similarity">
    <text evidence="2">Belongs to the apolipoprotein O/MICOS complex subunit Mic27 family.</text>
</comment>
<keyword evidence="4" id="KW-1133">Transmembrane helix</keyword>
<evidence type="ECO:0000313" key="8">
    <source>
        <dbReference type="EMBL" id="KAJ8961230.1"/>
    </source>
</evidence>
<comment type="caution">
    <text evidence="8">The sequence shown here is derived from an EMBL/GenBank/DDBJ whole genome shotgun (WGS) entry which is preliminary data.</text>
</comment>
<proteinExistence type="inferred from homology"/>
<sequence>MLAGQVIKRYLIPAATVVVTEAKEKLQNEENVCRPSELPIYTPEPKVQNICHEQEKQPPGAVENAFRTARVTFTKYNEDFKAYKRVGLEQLEKSKENVEGVITYLQQEDNTLPKAGAIGIGALTGLIFGLRGGFFKKTIYATTGALGMSAICYPKEAAEYSQVGIVEAKKYLAIAYNFVYGVKKDDPPLELPSLPKLPTSISEAWNSVKSTATSFVSDKEEKVVGQLTNEEQVNQPKKDK</sequence>
<evidence type="ECO:0000256" key="5">
    <source>
        <dbReference type="ARBA" id="ARBA00023128"/>
    </source>
</evidence>
<evidence type="ECO:0000256" key="3">
    <source>
        <dbReference type="ARBA" id="ARBA00022692"/>
    </source>
</evidence>
<keyword evidence="6" id="KW-0472">Membrane</keyword>
<gene>
    <name evidence="8" type="ORF">NQ318_008913</name>
</gene>
<evidence type="ECO:0000256" key="2">
    <source>
        <dbReference type="ARBA" id="ARBA00010904"/>
    </source>
</evidence>
<name>A0AAV8ZAV3_9CUCU</name>
<keyword evidence="9" id="KW-1185">Reference proteome</keyword>
<accession>A0AAV8ZAV3</accession>
<evidence type="ECO:0000256" key="1">
    <source>
        <dbReference type="ARBA" id="ARBA00004325"/>
    </source>
</evidence>
<dbReference type="EMBL" id="JAPWTK010000006">
    <property type="protein sequence ID" value="KAJ8961230.1"/>
    <property type="molecule type" value="Genomic_DNA"/>
</dbReference>
<reference evidence="8" key="1">
    <citation type="journal article" date="2023" name="Insect Mol. Biol.">
        <title>Genome sequencing provides insights into the evolution of gene families encoding plant cell wall-degrading enzymes in longhorned beetles.</title>
        <authorList>
            <person name="Shin N.R."/>
            <person name="Okamura Y."/>
            <person name="Kirsch R."/>
            <person name="Pauchet Y."/>
        </authorList>
    </citation>
    <scope>NUCLEOTIDE SEQUENCE</scope>
    <source>
        <strain evidence="8">AMC_N1</strain>
    </source>
</reference>
<protein>
    <recommendedName>
        <fullName evidence="7">MICOS complex subunit</fullName>
    </recommendedName>
</protein>
<dbReference type="Proteomes" id="UP001162162">
    <property type="component" value="Unassembled WGS sequence"/>
</dbReference>
<keyword evidence="3" id="KW-0812">Transmembrane</keyword>
<comment type="function">
    <text evidence="7">Component of the MICOS complex, a large protein complex of the mitochondrial inner membrane that plays crucial roles in the maintenance of crista junctions, inner membrane architecture, and formation of contact sites to the outer membrane.</text>
</comment>